<feature type="repeat" description="PPR" evidence="2">
    <location>
        <begin position="580"/>
        <end position="614"/>
    </location>
</feature>
<dbReference type="NCBIfam" id="TIGR00756">
    <property type="entry name" value="PPR"/>
    <property type="match status" value="6"/>
</dbReference>
<dbReference type="PANTHER" id="PTHR24015:SF548">
    <property type="entry name" value="OS08G0340900 PROTEIN"/>
    <property type="match status" value="1"/>
</dbReference>
<dbReference type="Pfam" id="PF20431">
    <property type="entry name" value="E_motif"/>
    <property type="match status" value="1"/>
</dbReference>
<dbReference type="OrthoDB" id="185373at2759"/>
<gene>
    <name evidence="3" type="ORF">KP509_04G048900</name>
</gene>
<dbReference type="AlphaFoldDB" id="A0A8T2V4M0"/>
<proteinExistence type="predicted"/>
<dbReference type="Pfam" id="PF01535">
    <property type="entry name" value="PPR"/>
    <property type="match status" value="3"/>
</dbReference>
<dbReference type="GO" id="GO:0003723">
    <property type="term" value="F:RNA binding"/>
    <property type="evidence" value="ECO:0007669"/>
    <property type="project" value="InterPro"/>
</dbReference>
<dbReference type="EMBL" id="CM035409">
    <property type="protein sequence ID" value="KAH7439189.1"/>
    <property type="molecule type" value="Genomic_DNA"/>
</dbReference>
<evidence type="ECO:0000313" key="3">
    <source>
        <dbReference type="EMBL" id="KAH7439189.1"/>
    </source>
</evidence>
<comment type="caution">
    <text evidence="3">The sequence shown here is derived from an EMBL/GenBank/DDBJ whole genome shotgun (WGS) entry which is preliminary data.</text>
</comment>
<dbReference type="SUPFAM" id="SSF81901">
    <property type="entry name" value="HCP-like"/>
    <property type="match status" value="1"/>
</dbReference>
<sequence>MAYSADRPLNVGSVIHVEEKELRFDQGHKRSWDELWREYFRDPSKWWDNRCRKLGSTHPDFKHKATKECLWLDNRNNPPWITEELRRRGLDMEQNYKKNHTVTLYSAEIISFVASLHSCSKNRDLCAGMLIHHEILKLGLLDECLDALISMYARCGALKRAMELISMHSIRNVYTWTVLIAEHAHQGHARDALDCFEGMQRQGVIADGVTYATVLNACAKVKAFEKGIEIHDEVNRLGLLDNDVILGNALVDMYSKCGALAKAQHVLEGLCIQDVFAWNSLIVGYTQQGQGQQALDCFKKMQSKGCSPDARTYTSVLKACALVGNIELGEHIHKEIARTSLLRTDMVLGTALLNMYAKCGAVSKAEQVFNDLPSCDMVCWNALITGYVQHGQPKQALHCFEEMQNKGLVPNELTFTFALKACGMLGAADKGEEIHEIIAKQGLLDHDIVLGTVLVDMYAKCGALTKARCVLDDLSSKSNLPWNALIGGYVQYGLATEALNCIAEMQQEGLSPDPITFSFALKASAALGALDKGIKFHDEISKQGMLGSNIQLDNALVDMYAKCGALIQAQEVLEKLPIRDSVSWSAVIAGFVDQGQGEQALHLFDQMRHDGLLPDSVIFSCILKACGNMGAISRGEQIHDEICKLGLLKNDVVLGNSLIDMYAKCGALFKAKQVLEDLPSQDVVSWNSLIGGFAQQGQCKEALECLKQMEQKGISVNALTFSYVLYACTHLGLVEDGHMHFVNMSTKYGLQPTLEHYTCMIELWGRAGYLDKAVSMIQGMPSFSDTYEIWYSLLGACQEWGDLNIGRWAFQHAIRIDKTIASAYVLMANIYATAGMQKEAEIIEALREENKASKYSHDTWS</sequence>
<feature type="repeat" description="PPR" evidence="2">
    <location>
        <begin position="682"/>
        <end position="716"/>
    </location>
</feature>
<feature type="repeat" description="PPR" evidence="2">
    <location>
        <begin position="274"/>
        <end position="308"/>
    </location>
</feature>
<dbReference type="InterPro" id="IPR002885">
    <property type="entry name" value="PPR_rpt"/>
</dbReference>
<evidence type="ECO:0000256" key="2">
    <source>
        <dbReference type="PROSITE-ProRule" id="PRU00708"/>
    </source>
</evidence>
<evidence type="ECO:0000313" key="4">
    <source>
        <dbReference type="Proteomes" id="UP000825935"/>
    </source>
</evidence>
<evidence type="ECO:0000256" key="1">
    <source>
        <dbReference type="ARBA" id="ARBA00022737"/>
    </source>
</evidence>
<keyword evidence="1" id="KW-0677">Repeat</keyword>
<dbReference type="OMA" id="WDELWRE"/>
<feature type="repeat" description="PPR" evidence="2">
    <location>
        <begin position="207"/>
        <end position="241"/>
    </location>
</feature>
<dbReference type="SUPFAM" id="SSF48452">
    <property type="entry name" value="TPR-like"/>
    <property type="match status" value="1"/>
</dbReference>
<dbReference type="InterPro" id="IPR046848">
    <property type="entry name" value="E_motif"/>
</dbReference>
<protein>
    <recommendedName>
        <fullName evidence="5">Pentatricopeptide repeat-containing protein</fullName>
    </recommendedName>
</protein>
<dbReference type="Pfam" id="PF13041">
    <property type="entry name" value="PPR_2"/>
    <property type="match status" value="6"/>
</dbReference>
<feature type="repeat" description="PPR" evidence="2">
    <location>
        <begin position="478"/>
        <end position="512"/>
    </location>
</feature>
<keyword evidence="4" id="KW-1185">Reference proteome</keyword>
<accession>A0A8T2V4M0</accession>
<dbReference type="InterPro" id="IPR046960">
    <property type="entry name" value="PPR_At4g14850-like_plant"/>
</dbReference>
<name>A0A8T2V4M0_CERRI</name>
<dbReference type="FunFam" id="1.25.40.10:FF:000285">
    <property type="entry name" value="Pentatricopeptide repeat-containing protein, chloroplastic"/>
    <property type="match status" value="1"/>
</dbReference>
<dbReference type="FunFam" id="1.25.40.10:FF:000090">
    <property type="entry name" value="Pentatricopeptide repeat-containing protein, chloroplastic"/>
    <property type="match status" value="1"/>
</dbReference>
<dbReference type="PANTHER" id="PTHR24015">
    <property type="entry name" value="OS07G0578800 PROTEIN-RELATED"/>
    <property type="match status" value="1"/>
</dbReference>
<dbReference type="InterPro" id="IPR011990">
    <property type="entry name" value="TPR-like_helical_dom_sf"/>
</dbReference>
<dbReference type="Proteomes" id="UP000825935">
    <property type="component" value="Chromosome 4"/>
</dbReference>
<dbReference type="FunFam" id="1.25.40.10:FF:000031">
    <property type="entry name" value="Pentatricopeptide repeat-containing protein mitochondrial"/>
    <property type="match status" value="1"/>
</dbReference>
<dbReference type="FunFam" id="1.25.40.10:FF:000344">
    <property type="entry name" value="Pentatricopeptide repeat-containing protein"/>
    <property type="match status" value="1"/>
</dbReference>
<organism evidence="3 4">
    <name type="scientific">Ceratopteris richardii</name>
    <name type="common">Triangle waterfern</name>
    <dbReference type="NCBI Taxonomy" id="49495"/>
    <lineage>
        <taxon>Eukaryota</taxon>
        <taxon>Viridiplantae</taxon>
        <taxon>Streptophyta</taxon>
        <taxon>Embryophyta</taxon>
        <taxon>Tracheophyta</taxon>
        <taxon>Polypodiopsida</taxon>
        <taxon>Polypodiidae</taxon>
        <taxon>Polypodiales</taxon>
        <taxon>Pteridineae</taxon>
        <taxon>Pteridaceae</taxon>
        <taxon>Parkerioideae</taxon>
        <taxon>Ceratopteris</taxon>
    </lineage>
</organism>
<feature type="repeat" description="PPR" evidence="2">
    <location>
        <begin position="172"/>
        <end position="206"/>
    </location>
</feature>
<dbReference type="PROSITE" id="PS51375">
    <property type="entry name" value="PPR"/>
    <property type="match status" value="7"/>
</dbReference>
<dbReference type="Gene3D" id="1.25.40.10">
    <property type="entry name" value="Tetratricopeptide repeat domain"/>
    <property type="match status" value="6"/>
</dbReference>
<dbReference type="GO" id="GO:0009451">
    <property type="term" value="P:RNA modification"/>
    <property type="evidence" value="ECO:0007669"/>
    <property type="project" value="InterPro"/>
</dbReference>
<feature type="repeat" description="PPR" evidence="2">
    <location>
        <begin position="376"/>
        <end position="410"/>
    </location>
</feature>
<reference evidence="3" key="1">
    <citation type="submission" date="2021-08" db="EMBL/GenBank/DDBJ databases">
        <title>WGS assembly of Ceratopteris richardii.</title>
        <authorList>
            <person name="Marchant D.B."/>
            <person name="Chen G."/>
            <person name="Jenkins J."/>
            <person name="Shu S."/>
            <person name="Leebens-Mack J."/>
            <person name="Grimwood J."/>
            <person name="Schmutz J."/>
            <person name="Soltis P."/>
            <person name="Soltis D."/>
            <person name="Chen Z.-H."/>
        </authorList>
    </citation>
    <scope>NUCLEOTIDE SEQUENCE</scope>
    <source>
        <strain evidence="3">Whitten #5841</strain>
        <tissue evidence="3">Leaf</tissue>
    </source>
</reference>
<evidence type="ECO:0008006" key="5">
    <source>
        <dbReference type="Google" id="ProtNLM"/>
    </source>
</evidence>